<dbReference type="InterPro" id="IPR018062">
    <property type="entry name" value="HTH_AraC-typ_CS"/>
</dbReference>
<gene>
    <name evidence="6" type="ORF">NPE20_04255</name>
</gene>
<dbReference type="PROSITE" id="PS01124">
    <property type="entry name" value="HTH_ARAC_FAMILY_2"/>
    <property type="match status" value="1"/>
</dbReference>
<evidence type="ECO:0000256" key="1">
    <source>
        <dbReference type="ARBA" id="ARBA00023015"/>
    </source>
</evidence>
<dbReference type="PROSITE" id="PS00041">
    <property type="entry name" value="HTH_ARAC_FAMILY_1"/>
    <property type="match status" value="1"/>
</dbReference>
<feature type="transmembrane region" description="Helical" evidence="4">
    <location>
        <begin position="102"/>
        <end position="121"/>
    </location>
</feature>
<feature type="transmembrane region" description="Helical" evidence="4">
    <location>
        <begin position="66"/>
        <end position="90"/>
    </location>
</feature>
<keyword evidence="7" id="KW-1185">Reference proteome</keyword>
<reference evidence="6 7" key="1">
    <citation type="submission" date="2022-07" db="EMBL/GenBank/DDBJ databases">
        <title>Mucilaginibacter sp. JC4.</title>
        <authorList>
            <person name="Le V."/>
            <person name="Ko S.-R."/>
            <person name="Ahn C.-Y."/>
            <person name="Oh H.-M."/>
        </authorList>
    </citation>
    <scope>NUCLEOTIDE SEQUENCE [LARGE SCALE GENOMIC DNA]</scope>
    <source>
        <strain evidence="6 7">JC4</strain>
    </source>
</reference>
<proteinExistence type="predicted"/>
<keyword evidence="1" id="KW-0805">Transcription regulation</keyword>
<keyword evidence="4" id="KW-1133">Transmembrane helix</keyword>
<dbReference type="InterPro" id="IPR009057">
    <property type="entry name" value="Homeodomain-like_sf"/>
</dbReference>
<evidence type="ECO:0000313" key="7">
    <source>
        <dbReference type="Proteomes" id="UP001204376"/>
    </source>
</evidence>
<comment type="caution">
    <text evidence="6">The sequence shown here is derived from an EMBL/GenBank/DDBJ whole genome shotgun (WGS) entry which is preliminary data.</text>
</comment>
<dbReference type="PANTHER" id="PTHR43280">
    <property type="entry name" value="ARAC-FAMILY TRANSCRIPTIONAL REGULATOR"/>
    <property type="match status" value="1"/>
</dbReference>
<dbReference type="RefSeq" id="WP_256537362.1">
    <property type="nucleotide sequence ID" value="NZ_JANHOH010000001.1"/>
</dbReference>
<evidence type="ECO:0000256" key="2">
    <source>
        <dbReference type="ARBA" id="ARBA00023125"/>
    </source>
</evidence>
<accession>A0ABT1SXS3</accession>
<feature type="transmembrane region" description="Helical" evidence="4">
    <location>
        <begin position="127"/>
        <end position="150"/>
    </location>
</feature>
<keyword evidence="4" id="KW-0472">Membrane</keyword>
<keyword evidence="3" id="KW-0804">Transcription</keyword>
<dbReference type="EMBL" id="JANHOH010000001">
    <property type="protein sequence ID" value="MCQ6957153.1"/>
    <property type="molecule type" value="Genomic_DNA"/>
</dbReference>
<keyword evidence="2" id="KW-0238">DNA-binding</keyword>
<feature type="transmembrane region" description="Helical" evidence="4">
    <location>
        <begin position="40"/>
        <end position="60"/>
    </location>
</feature>
<sequence length="358" mass="40724">MSPGQQILFFFSALGAFNGFVISGYLLFFKKQKSPASYFLGLLLLALSMRITKAIFGYFYPHLPRIYLQIGLSGCFLIGPSLYYFTRAALENIQKTPIRWKYTYWAWITAIVIIGVLVPYQTHPWDWNHYIVHIIYAQWVAYFILTGWMLKGVIAKSFVKTEKLSPGEKPILSIFLGNTVILIAYLIVFFWSFSSVYISGALFFSLLLYLNIPLFVNRKKSDTAFLGNGETGRYAGKKITEDQALGLTNKLQRIIIDQELYKNPDLKLNDLAKAVNISGHQLSQLLNDNLGKSFAMYINEYRIGRACELIVNDKGIKLEEIGYEVGFNSKSTFYTAFKKHRGTTPTLYKEGLSSAALL</sequence>
<feature type="domain" description="HTH araC/xylS-type" evidence="5">
    <location>
        <begin position="250"/>
        <end position="351"/>
    </location>
</feature>
<evidence type="ECO:0000256" key="4">
    <source>
        <dbReference type="SAM" id="Phobius"/>
    </source>
</evidence>
<feature type="transmembrane region" description="Helical" evidence="4">
    <location>
        <begin position="6"/>
        <end position="28"/>
    </location>
</feature>
<evidence type="ECO:0000313" key="6">
    <source>
        <dbReference type="EMBL" id="MCQ6957153.1"/>
    </source>
</evidence>
<dbReference type="Gene3D" id="1.10.10.60">
    <property type="entry name" value="Homeodomain-like"/>
    <property type="match status" value="2"/>
</dbReference>
<organism evidence="6 7">
    <name type="scientific">Mucilaginibacter aquariorum</name>
    <dbReference type="NCBI Taxonomy" id="2967225"/>
    <lineage>
        <taxon>Bacteria</taxon>
        <taxon>Pseudomonadati</taxon>
        <taxon>Bacteroidota</taxon>
        <taxon>Sphingobacteriia</taxon>
        <taxon>Sphingobacteriales</taxon>
        <taxon>Sphingobacteriaceae</taxon>
        <taxon>Mucilaginibacter</taxon>
    </lineage>
</organism>
<dbReference type="PANTHER" id="PTHR43280:SF29">
    <property type="entry name" value="ARAC-FAMILY TRANSCRIPTIONAL REGULATOR"/>
    <property type="match status" value="1"/>
</dbReference>
<feature type="transmembrane region" description="Helical" evidence="4">
    <location>
        <begin position="197"/>
        <end position="216"/>
    </location>
</feature>
<dbReference type="SMART" id="SM00342">
    <property type="entry name" value="HTH_ARAC"/>
    <property type="match status" value="1"/>
</dbReference>
<protein>
    <submittedName>
        <fullName evidence="6">Helix-turn-helix domain-containing protein</fullName>
    </submittedName>
</protein>
<keyword evidence="4" id="KW-0812">Transmembrane</keyword>
<dbReference type="Pfam" id="PF12833">
    <property type="entry name" value="HTH_18"/>
    <property type="match status" value="1"/>
</dbReference>
<evidence type="ECO:0000259" key="5">
    <source>
        <dbReference type="PROSITE" id="PS01124"/>
    </source>
</evidence>
<feature type="transmembrane region" description="Helical" evidence="4">
    <location>
        <begin position="171"/>
        <end position="191"/>
    </location>
</feature>
<dbReference type="SUPFAM" id="SSF46689">
    <property type="entry name" value="Homeodomain-like"/>
    <property type="match status" value="1"/>
</dbReference>
<evidence type="ECO:0000256" key="3">
    <source>
        <dbReference type="ARBA" id="ARBA00023163"/>
    </source>
</evidence>
<dbReference type="Proteomes" id="UP001204376">
    <property type="component" value="Unassembled WGS sequence"/>
</dbReference>
<dbReference type="InterPro" id="IPR018060">
    <property type="entry name" value="HTH_AraC"/>
</dbReference>
<name>A0ABT1SXS3_9SPHI</name>